<proteinExistence type="inferred from homology"/>
<gene>
    <name evidence="3" type="ORF">CN689_26390</name>
</gene>
<evidence type="ECO:0000313" key="4">
    <source>
        <dbReference type="Proteomes" id="UP000220106"/>
    </source>
</evidence>
<dbReference type="EMBL" id="NUEQ01000118">
    <property type="protein sequence ID" value="PEJ25043.1"/>
    <property type="molecule type" value="Genomic_DNA"/>
</dbReference>
<comment type="caution">
    <text evidence="3">The sequence shown here is derived from an EMBL/GenBank/DDBJ whole genome shotgun (WGS) entry which is preliminary data.</text>
</comment>
<dbReference type="Gene3D" id="3.90.550.10">
    <property type="entry name" value="Spore Coat Polysaccharide Biosynthesis Protein SpsA, Chain A"/>
    <property type="match status" value="1"/>
</dbReference>
<organism evidence="3 4">
    <name type="scientific">Peribacillus butanolivorans</name>
    <dbReference type="NCBI Taxonomy" id="421767"/>
    <lineage>
        <taxon>Bacteria</taxon>
        <taxon>Bacillati</taxon>
        <taxon>Bacillota</taxon>
        <taxon>Bacilli</taxon>
        <taxon>Bacillales</taxon>
        <taxon>Bacillaceae</taxon>
        <taxon>Peribacillus</taxon>
    </lineage>
</organism>
<keyword evidence="3" id="KW-0808">Transferase</keyword>
<dbReference type="AlphaFoldDB" id="A0AAX0RX52"/>
<accession>A0AAX0RX52</accession>
<sequence length="248" mass="29453">MVKVSVVIPTFNRENYIGRAIESVLNQTYSDYEILVVDDGSTDQTKQKVLEYGDSINYIYQENQGPSAARNKGIQHSQGEYIAFLDSDDCFLPHKLERQVAFMDEHPDCKFQYSWYNHIKVGKKSKKLRTAGTCKNLEHFQFSLYERQFTIRTSTVLIAKECFTDELLFNEKYLYTQDWDMWLRLANYYYGYCIEEPLAEYYSDHGDNRSSLKVNIHHPEIRESILELYGWDNQKIKKLEDKYKIKKF</sequence>
<dbReference type="SUPFAM" id="SSF53448">
    <property type="entry name" value="Nucleotide-diphospho-sugar transferases"/>
    <property type="match status" value="1"/>
</dbReference>
<dbReference type="PANTHER" id="PTHR22916">
    <property type="entry name" value="GLYCOSYLTRANSFERASE"/>
    <property type="match status" value="1"/>
</dbReference>
<dbReference type="InterPro" id="IPR001173">
    <property type="entry name" value="Glyco_trans_2-like"/>
</dbReference>
<evidence type="ECO:0000256" key="1">
    <source>
        <dbReference type="ARBA" id="ARBA00006739"/>
    </source>
</evidence>
<reference evidence="3 4" key="1">
    <citation type="submission" date="2017-09" db="EMBL/GenBank/DDBJ databases">
        <title>Large-scale bioinformatics analysis of Bacillus genomes uncovers conserved roles of natural products in bacterial physiology.</title>
        <authorList>
            <consortium name="Agbiome Team Llc"/>
            <person name="Bleich R.M."/>
            <person name="Kirk G.J."/>
            <person name="Santa Maria K.C."/>
            <person name="Allen S.E."/>
            <person name="Farag S."/>
            <person name="Shank E.A."/>
            <person name="Bowers A."/>
        </authorList>
    </citation>
    <scope>NUCLEOTIDE SEQUENCE [LARGE SCALE GENOMIC DNA]</scope>
    <source>
        <strain evidence="3 4">AFS003229</strain>
    </source>
</reference>
<dbReference type="GO" id="GO:0016758">
    <property type="term" value="F:hexosyltransferase activity"/>
    <property type="evidence" value="ECO:0007669"/>
    <property type="project" value="UniProtKB-ARBA"/>
</dbReference>
<protein>
    <submittedName>
        <fullName evidence="3">Glycosyl transferase family 2</fullName>
    </submittedName>
</protein>
<dbReference type="PANTHER" id="PTHR22916:SF3">
    <property type="entry name" value="UDP-GLCNAC:BETAGAL BETA-1,3-N-ACETYLGLUCOSAMINYLTRANSFERASE-LIKE PROTEIN 1"/>
    <property type="match status" value="1"/>
</dbReference>
<dbReference type="CDD" id="cd00761">
    <property type="entry name" value="Glyco_tranf_GTA_type"/>
    <property type="match status" value="1"/>
</dbReference>
<dbReference type="Proteomes" id="UP000220106">
    <property type="component" value="Unassembled WGS sequence"/>
</dbReference>
<dbReference type="Pfam" id="PF00535">
    <property type="entry name" value="Glycos_transf_2"/>
    <property type="match status" value="1"/>
</dbReference>
<evidence type="ECO:0000313" key="3">
    <source>
        <dbReference type="EMBL" id="PEJ25043.1"/>
    </source>
</evidence>
<feature type="domain" description="Glycosyltransferase 2-like" evidence="2">
    <location>
        <begin position="5"/>
        <end position="136"/>
    </location>
</feature>
<dbReference type="RefSeq" id="WP_098177992.1">
    <property type="nucleotide sequence ID" value="NZ_NUEQ01000118.1"/>
</dbReference>
<evidence type="ECO:0000259" key="2">
    <source>
        <dbReference type="Pfam" id="PF00535"/>
    </source>
</evidence>
<comment type="similarity">
    <text evidence="1">Belongs to the glycosyltransferase 2 family.</text>
</comment>
<dbReference type="InterPro" id="IPR029044">
    <property type="entry name" value="Nucleotide-diphossugar_trans"/>
</dbReference>
<name>A0AAX0RX52_9BACI</name>